<evidence type="ECO:0000313" key="3">
    <source>
        <dbReference type="EMBL" id="CAI2385315.1"/>
    </source>
</evidence>
<dbReference type="InterPro" id="IPR008979">
    <property type="entry name" value="Galactose-bd-like_sf"/>
</dbReference>
<dbReference type="Gene3D" id="1.25.10.10">
    <property type="entry name" value="Leucine-rich Repeat Variant"/>
    <property type="match status" value="1"/>
</dbReference>
<dbReference type="Pfam" id="PF21040">
    <property type="entry name" value="CEP104-like_TOG"/>
    <property type="match status" value="1"/>
</dbReference>
<dbReference type="InterPro" id="IPR052607">
    <property type="entry name" value="CEP104-like"/>
</dbReference>
<dbReference type="GO" id="GO:0005929">
    <property type="term" value="C:cilium"/>
    <property type="evidence" value="ECO:0007669"/>
    <property type="project" value="TreeGrafter"/>
</dbReference>
<dbReference type="InterPro" id="IPR048739">
    <property type="entry name" value="CEP104_N"/>
</dbReference>
<comment type="caution">
    <text evidence="3">The sequence shown here is derived from an EMBL/GenBank/DDBJ whole genome shotgun (WGS) entry which is preliminary data.</text>
</comment>
<dbReference type="AlphaFoldDB" id="A0AAD1Y6L4"/>
<dbReference type="PANTHER" id="PTHR13371">
    <property type="entry name" value="GLYCINE-, GLUTAMATE-, THIENYLCYCLOHEXYLPIPERIDINE-BINDING PROTEIN"/>
    <property type="match status" value="1"/>
</dbReference>
<dbReference type="EMBL" id="CAMPGE010027704">
    <property type="protein sequence ID" value="CAI2385315.1"/>
    <property type="molecule type" value="Genomic_DNA"/>
</dbReference>
<accession>A0AAD1Y6L4</accession>
<dbReference type="SUPFAM" id="SSF48371">
    <property type="entry name" value="ARM repeat"/>
    <property type="match status" value="1"/>
</dbReference>
<proteinExistence type="predicted"/>
<feature type="domain" description="TOG" evidence="2">
    <location>
        <begin position="416"/>
        <end position="656"/>
    </location>
</feature>
<dbReference type="PANTHER" id="PTHR13371:SF0">
    <property type="entry name" value="CENTROSOMAL PROTEIN OF 104 KDA"/>
    <property type="match status" value="1"/>
</dbReference>
<dbReference type="Pfam" id="PF21039">
    <property type="entry name" value="CEP104_ZnF"/>
    <property type="match status" value="1"/>
</dbReference>
<dbReference type="SMART" id="SM01349">
    <property type="entry name" value="TOG"/>
    <property type="match status" value="1"/>
</dbReference>
<organism evidence="3 4">
    <name type="scientific">Euplotes crassus</name>
    <dbReference type="NCBI Taxonomy" id="5936"/>
    <lineage>
        <taxon>Eukaryota</taxon>
        <taxon>Sar</taxon>
        <taxon>Alveolata</taxon>
        <taxon>Ciliophora</taxon>
        <taxon>Intramacronucleata</taxon>
        <taxon>Spirotrichea</taxon>
        <taxon>Hypotrichia</taxon>
        <taxon>Euplotida</taxon>
        <taxon>Euplotidae</taxon>
        <taxon>Moneuplotes</taxon>
    </lineage>
</organism>
<protein>
    <recommendedName>
        <fullName evidence="2">TOG domain-containing protein</fullName>
    </recommendedName>
</protein>
<feature type="region of interest" description="Disordered" evidence="1">
    <location>
        <begin position="267"/>
        <end position="304"/>
    </location>
</feature>
<evidence type="ECO:0000259" key="2">
    <source>
        <dbReference type="SMART" id="SM01349"/>
    </source>
</evidence>
<reference evidence="3" key="1">
    <citation type="submission" date="2023-07" db="EMBL/GenBank/DDBJ databases">
        <authorList>
            <consortium name="AG Swart"/>
            <person name="Singh M."/>
            <person name="Singh A."/>
            <person name="Seah K."/>
            <person name="Emmerich C."/>
        </authorList>
    </citation>
    <scope>NUCLEOTIDE SEQUENCE</scope>
    <source>
        <strain evidence="3">DP1</strain>
    </source>
</reference>
<dbReference type="Proteomes" id="UP001295684">
    <property type="component" value="Unassembled WGS sequence"/>
</dbReference>
<dbReference type="InterPro" id="IPR034085">
    <property type="entry name" value="TOG"/>
</dbReference>
<name>A0AAD1Y6L4_EUPCR</name>
<keyword evidence="4" id="KW-1185">Reference proteome</keyword>
<evidence type="ECO:0000313" key="4">
    <source>
        <dbReference type="Proteomes" id="UP001295684"/>
    </source>
</evidence>
<dbReference type="Pfam" id="PF21038">
    <property type="entry name" value="CEP104_N"/>
    <property type="match status" value="1"/>
</dbReference>
<dbReference type="SUPFAM" id="SSF49785">
    <property type="entry name" value="Galactose-binding domain-like"/>
    <property type="match status" value="1"/>
</dbReference>
<sequence length="837" mass="93338">MSQSQKISLYKLKFRIIYCSGEDPEFPVTELLENSPQSRGWLSPKFCEYPQEIIIQFSNPSRLRQIQFLSHQSKIASKIELFTFIPTGEQAMTSQIPLNEVKFNRLGYLSLESNEKSGFQARELKSVYVDAFSLLLKVVLHKCHVNKYNLYNQVGLIAVNCMGEISKAKESVTDKDLPSFEDMMQLDEVSLERVKELKKAKDRAIKMEDYDAAKKYKQMIERLKSMGTHLAQLEERKKIAIENEDFDAAKIIKTEIDRLRATAVDPAFNHGPYSDQPKPSEAKRPFSGGPDAPMAEQMPPPRKPKGMGMGIEEGMDKMAINDPPPRKGPALPLNNKKDLFGPGPGKPPGKGLSFPASDKFHEEEKKMAMPIEPQIPQNIDDQVIPAARAKAAPNEGGIIPGEEKQQTEAEDIVGDNVRIAQPLIPTFGESTIKKLFSNNWANRENAVIEALDIFNSNPDPDAVTAALGVAAQGIKDKIGQVVLKTCDLINNILAAYQEPAPSDAKFYIEEIVSNIANRVGDNNGRIREKAFEIGVEMAAHPMAGHSMMITQITRAPAGKRSAAQSVRQQAGKYKLLYEVLVNTPVTKPTEQRSVATFSVAGFKNSNKEIRENAYNCIIELYRVMGSSMKKFLDDLRPAQVELLEKGFNEVDGIDPDQDFGEAAPKVTVETNITPFGAKEAKSKAHDAPGDGDLDMLGESPSKFESSFKADNDNMCQFCGKYELGWNQEELDMHFWSDCAMLTPCFGCNQILEISGLNEHLLTECNNKDSFQQCPKCQEPIPIDDYDYHVEEGLCNPAQDPNEANRCPLCHDDIYPAGEDGWKQHLLIDTCPNNERHP</sequence>
<dbReference type="InterPro" id="IPR011989">
    <property type="entry name" value="ARM-like"/>
</dbReference>
<evidence type="ECO:0000256" key="1">
    <source>
        <dbReference type="SAM" id="MobiDB-lite"/>
    </source>
</evidence>
<gene>
    <name evidence="3" type="ORF">ECRASSUSDP1_LOCUS26871</name>
</gene>
<dbReference type="InterPro" id="IPR048738">
    <property type="entry name" value="CEP104_Znf"/>
</dbReference>
<dbReference type="InterPro" id="IPR016024">
    <property type="entry name" value="ARM-type_fold"/>
</dbReference>